<reference evidence="4" key="1">
    <citation type="journal article" date="2014" name="Int. J. Syst. Evol. Microbiol.">
        <title>Complete genome of a new Firmicutes species belonging to the dominant human colonic microbiota ('Ruminococcus bicirculans') reveals two chromosomes and a selective capacity to utilize plant glucans.</title>
        <authorList>
            <consortium name="NISC Comparative Sequencing Program"/>
            <person name="Wegmann U."/>
            <person name="Louis P."/>
            <person name="Goesmann A."/>
            <person name="Henrissat B."/>
            <person name="Duncan S.H."/>
            <person name="Flint H.J."/>
        </authorList>
    </citation>
    <scope>NUCLEOTIDE SEQUENCE</scope>
    <source>
        <strain evidence="4">NBRC 103855</strain>
    </source>
</reference>
<comment type="caution">
    <text evidence="4">The sequence shown here is derived from an EMBL/GenBank/DDBJ whole genome shotgun (WGS) entry which is preliminary data.</text>
</comment>
<dbReference type="Gene3D" id="3.40.1190.20">
    <property type="match status" value="1"/>
</dbReference>
<evidence type="ECO:0000313" key="4">
    <source>
        <dbReference type="EMBL" id="GLQ12055.1"/>
    </source>
</evidence>
<gene>
    <name evidence="4" type="primary">yihV</name>
    <name evidence="4" type="ORF">GCM10007913_39870</name>
</gene>
<evidence type="ECO:0000256" key="1">
    <source>
        <dbReference type="ARBA" id="ARBA00022679"/>
    </source>
</evidence>
<dbReference type="SUPFAM" id="SSF53613">
    <property type="entry name" value="Ribokinase-like"/>
    <property type="match status" value="1"/>
</dbReference>
<dbReference type="RefSeq" id="WP_284393851.1">
    <property type="nucleotide sequence ID" value="NZ_BSNG01000003.1"/>
</dbReference>
<organism evidence="4 5">
    <name type="scientific">Devosia yakushimensis</name>
    <dbReference type="NCBI Taxonomy" id="470028"/>
    <lineage>
        <taxon>Bacteria</taxon>
        <taxon>Pseudomonadati</taxon>
        <taxon>Pseudomonadota</taxon>
        <taxon>Alphaproteobacteria</taxon>
        <taxon>Hyphomicrobiales</taxon>
        <taxon>Devosiaceae</taxon>
        <taxon>Devosia</taxon>
    </lineage>
</organism>
<evidence type="ECO:0000259" key="3">
    <source>
        <dbReference type="Pfam" id="PF00294"/>
    </source>
</evidence>
<dbReference type="GO" id="GO:0016301">
    <property type="term" value="F:kinase activity"/>
    <property type="evidence" value="ECO:0007669"/>
    <property type="project" value="UniProtKB-KW"/>
</dbReference>
<feature type="domain" description="Carbohydrate kinase PfkB" evidence="3">
    <location>
        <begin position="6"/>
        <end position="283"/>
    </location>
</feature>
<dbReference type="PANTHER" id="PTHR10584:SF157">
    <property type="entry name" value="SULFOFRUCTOSE KINASE"/>
    <property type="match status" value="1"/>
</dbReference>
<dbReference type="EMBL" id="BSNG01000003">
    <property type="protein sequence ID" value="GLQ12055.1"/>
    <property type="molecule type" value="Genomic_DNA"/>
</dbReference>
<evidence type="ECO:0000313" key="5">
    <source>
        <dbReference type="Proteomes" id="UP001161406"/>
    </source>
</evidence>
<dbReference type="Pfam" id="PF00294">
    <property type="entry name" value="PfkB"/>
    <property type="match status" value="1"/>
</dbReference>
<protein>
    <submittedName>
        <fullName evidence="4">Sulfofructose kinase</fullName>
    </submittedName>
</protein>
<dbReference type="InterPro" id="IPR011611">
    <property type="entry name" value="PfkB_dom"/>
</dbReference>
<dbReference type="PROSITE" id="PS00584">
    <property type="entry name" value="PFKB_KINASES_2"/>
    <property type="match status" value="1"/>
</dbReference>
<keyword evidence="1" id="KW-0808">Transferase</keyword>
<dbReference type="Proteomes" id="UP001161406">
    <property type="component" value="Unassembled WGS sequence"/>
</dbReference>
<proteinExistence type="predicted"/>
<dbReference type="PANTHER" id="PTHR10584">
    <property type="entry name" value="SUGAR KINASE"/>
    <property type="match status" value="1"/>
</dbReference>
<dbReference type="InterPro" id="IPR029056">
    <property type="entry name" value="Ribokinase-like"/>
</dbReference>
<accession>A0ABQ5ULJ1</accession>
<keyword evidence="5" id="KW-1185">Reference proteome</keyword>
<evidence type="ECO:0000256" key="2">
    <source>
        <dbReference type="ARBA" id="ARBA00022777"/>
    </source>
</evidence>
<reference evidence="4" key="2">
    <citation type="submission" date="2023-01" db="EMBL/GenBank/DDBJ databases">
        <title>Draft genome sequence of Devosia yakushimensis strain NBRC 103855.</title>
        <authorList>
            <person name="Sun Q."/>
            <person name="Mori K."/>
        </authorList>
    </citation>
    <scope>NUCLEOTIDE SEQUENCE</scope>
    <source>
        <strain evidence="4">NBRC 103855</strain>
    </source>
</reference>
<keyword evidence="2 4" id="KW-0418">Kinase</keyword>
<name>A0ABQ5ULJ1_9HYPH</name>
<dbReference type="InterPro" id="IPR002173">
    <property type="entry name" value="Carboh/pur_kinase_PfkB_CS"/>
</dbReference>
<sequence length="302" mass="32016">MVARIKVATLGNAFLDRILYVPNLPTEPSKMRVTGQYETGGGIAATAAVACARLGAETVCYSRIGSDAAGNEIIRRLDEAGVQTDQVHQFENGRSPQGTIIVERSGERMGFGFMGEGWSDDASWLDFSRLDGVAAVMADYSWWQGASAIFAAAADRGAKSVLDADINDLEAVQRLLPLADHVVFSERCLAQLTGHGEHALGLKAIARRAKGHVSVTAGEGGFYWLDADTVRHMPAFAIKALDTNGAGDVFHGAYTVAVAEGHSVERAGRFASAAAALKCARGSGWESIADRSELDLFLNGAQ</sequence>